<dbReference type="EMBL" id="REGC01000007">
    <property type="protein sequence ID" value="RMB60360.1"/>
    <property type="molecule type" value="Genomic_DNA"/>
</dbReference>
<dbReference type="InterPro" id="IPR032816">
    <property type="entry name" value="VTT_dom"/>
</dbReference>
<evidence type="ECO:0000313" key="12">
    <source>
        <dbReference type="Proteomes" id="UP001518680"/>
    </source>
</evidence>
<evidence type="ECO:0000256" key="2">
    <source>
        <dbReference type="ARBA" id="ARBA00008640"/>
    </source>
</evidence>
<dbReference type="Proteomes" id="UP000270649">
    <property type="component" value="Unassembled WGS sequence"/>
</dbReference>
<dbReference type="InterPro" id="IPR015414">
    <property type="entry name" value="TMEM64"/>
</dbReference>
<name>A0A3M0G5N4_9CORY</name>
<comment type="similarity">
    <text evidence="2 7">Belongs to the TVP38/TMEM64 family.</text>
</comment>
<dbReference type="EMBL" id="JAACBX020000001">
    <property type="protein sequence ID" value="MBM0243846.1"/>
    <property type="molecule type" value="Genomic_DNA"/>
</dbReference>
<evidence type="ECO:0000259" key="8">
    <source>
        <dbReference type="Pfam" id="PF09335"/>
    </source>
</evidence>
<evidence type="ECO:0000256" key="6">
    <source>
        <dbReference type="ARBA" id="ARBA00023136"/>
    </source>
</evidence>
<protein>
    <recommendedName>
        <fullName evidence="7">TVP38/TMEM64 family membrane protein</fullName>
    </recommendedName>
</protein>
<comment type="caution">
    <text evidence="10">The sequence shown here is derived from an EMBL/GenBank/DDBJ whole genome shotgun (WGS) entry which is preliminary data.</text>
</comment>
<dbReference type="Pfam" id="PF09335">
    <property type="entry name" value="VTT_dom"/>
    <property type="match status" value="1"/>
</dbReference>
<gene>
    <name evidence="10" type="ORF">D9543_06610</name>
    <name evidence="9" type="ORF">GWO63_006105</name>
</gene>
<reference evidence="9 12" key="2">
    <citation type="submission" date="2021-01" db="EMBL/GenBank/DDBJ databases">
        <title>Complete genome sequences of Corynebacterium macginleyi strains isolated from infectious keratitis.</title>
        <authorList>
            <person name="Sagerfors S."/>
            <person name="Poehlein A."/>
            <person name="Soderquist B."/>
            <person name="Bruggemann H."/>
        </authorList>
    </citation>
    <scope>NUCLEOTIDE SEQUENCE [LARGE SCALE GENOMIC DNA]</scope>
    <source>
        <strain evidence="9 12">12T220</strain>
    </source>
</reference>
<keyword evidence="4 7" id="KW-0812">Transmembrane</keyword>
<reference evidence="10 11" key="1">
    <citation type="submission" date="2018-10" db="EMBL/GenBank/DDBJ databases">
        <title>Corynebacterium macginleyi genome sequencing and assembly of the type strain and two clinical samples.</title>
        <authorList>
            <person name="Bernier A.-M."/>
            <person name="Bernard K."/>
        </authorList>
    </citation>
    <scope>NUCLEOTIDE SEQUENCE [LARGE SCALE GENOMIC DNA]</scope>
    <source>
        <strain evidence="10 11">NML 120205</strain>
    </source>
</reference>
<evidence type="ECO:0000256" key="5">
    <source>
        <dbReference type="ARBA" id="ARBA00022989"/>
    </source>
</evidence>
<feature type="transmembrane region" description="Helical" evidence="7">
    <location>
        <begin position="180"/>
        <end position="201"/>
    </location>
</feature>
<keyword evidence="3 7" id="KW-1003">Cell membrane</keyword>
<dbReference type="PANTHER" id="PTHR12677">
    <property type="entry name" value="GOLGI APPARATUS MEMBRANE PROTEIN TVP38-RELATED"/>
    <property type="match status" value="1"/>
</dbReference>
<feature type="domain" description="VTT" evidence="8">
    <location>
        <begin position="86"/>
        <end position="203"/>
    </location>
</feature>
<evidence type="ECO:0000256" key="7">
    <source>
        <dbReference type="RuleBase" id="RU366058"/>
    </source>
</evidence>
<dbReference type="Proteomes" id="UP001518680">
    <property type="component" value="Unassembled WGS sequence"/>
</dbReference>
<keyword evidence="6 7" id="KW-0472">Membrane</keyword>
<accession>A0A3M0G5N4</accession>
<feature type="transmembrane region" description="Helical" evidence="7">
    <location>
        <begin position="34"/>
        <end position="54"/>
    </location>
</feature>
<dbReference type="GO" id="GO:0005886">
    <property type="term" value="C:plasma membrane"/>
    <property type="evidence" value="ECO:0007669"/>
    <property type="project" value="UniProtKB-SubCell"/>
</dbReference>
<dbReference type="AlphaFoldDB" id="A0A3M0G5N4"/>
<evidence type="ECO:0000313" key="9">
    <source>
        <dbReference type="EMBL" id="MBM0243846.1"/>
    </source>
</evidence>
<dbReference type="RefSeq" id="WP_121927845.1">
    <property type="nucleotide sequence ID" value="NZ_CP068292.1"/>
</dbReference>
<keyword evidence="12" id="KW-1185">Reference proteome</keyword>
<proteinExistence type="inferred from homology"/>
<evidence type="ECO:0000313" key="11">
    <source>
        <dbReference type="Proteomes" id="UP000270649"/>
    </source>
</evidence>
<dbReference type="PANTHER" id="PTHR12677:SF59">
    <property type="entry name" value="GOLGI APPARATUS MEMBRANE PROTEIN TVP38-RELATED"/>
    <property type="match status" value="1"/>
</dbReference>
<dbReference type="OrthoDB" id="5242213at2"/>
<feature type="transmembrane region" description="Helical" evidence="7">
    <location>
        <begin position="104"/>
        <end position="123"/>
    </location>
</feature>
<evidence type="ECO:0000256" key="3">
    <source>
        <dbReference type="ARBA" id="ARBA00022475"/>
    </source>
</evidence>
<evidence type="ECO:0000256" key="1">
    <source>
        <dbReference type="ARBA" id="ARBA00004651"/>
    </source>
</evidence>
<feature type="transmembrane region" description="Helical" evidence="7">
    <location>
        <begin position="208"/>
        <end position="230"/>
    </location>
</feature>
<evidence type="ECO:0000313" key="10">
    <source>
        <dbReference type="EMBL" id="RMB60360.1"/>
    </source>
</evidence>
<keyword evidence="5 7" id="KW-1133">Transmembrane helix</keyword>
<feature type="transmembrane region" description="Helical" evidence="7">
    <location>
        <begin position="66"/>
        <end position="84"/>
    </location>
</feature>
<comment type="subcellular location">
    <subcellularLocation>
        <location evidence="1 7">Cell membrane</location>
        <topology evidence="1 7">Multi-pass membrane protein</topology>
    </subcellularLocation>
</comment>
<sequence>MTALRDWMRSFGSFCIQLAHSAWGSIRSLSLRRWALLIALALAGVTLFTWLGIPDLSQMRAAAARLGAWFPAAFTLGYVIFTQFPLPRTIWTVAAGILFGPWQGLVLSLFALTISAVLSLLIVRSLLGEWIRPHLAHPAVYTINAHLERRGWLAIASLRMIAGVPFSLLNYVAALTPISVSHFTVATLAGSIPTTVIGVFFGNALTGAVNPGIIVAFIVFALTGVGGLVLDSRLPTPTQSRLGGRL</sequence>
<evidence type="ECO:0000256" key="4">
    <source>
        <dbReference type="ARBA" id="ARBA00022692"/>
    </source>
</evidence>
<organism evidence="10 11">
    <name type="scientific">Corynebacterium macginleyi</name>
    <dbReference type="NCBI Taxonomy" id="38290"/>
    <lineage>
        <taxon>Bacteria</taxon>
        <taxon>Bacillati</taxon>
        <taxon>Actinomycetota</taxon>
        <taxon>Actinomycetes</taxon>
        <taxon>Mycobacteriales</taxon>
        <taxon>Corynebacteriaceae</taxon>
        <taxon>Corynebacterium</taxon>
    </lineage>
</organism>
<feature type="transmembrane region" description="Helical" evidence="7">
    <location>
        <begin position="152"/>
        <end position="174"/>
    </location>
</feature>